<dbReference type="GO" id="GO:0004857">
    <property type="term" value="F:enzyme inhibitor activity"/>
    <property type="evidence" value="ECO:0007669"/>
    <property type="project" value="InterPro"/>
</dbReference>
<dbReference type="PROSITE" id="PS00800">
    <property type="entry name" value="PECTINESTERASE_1"/>
    <property type="match status" value="1"/>
</dbReference>
<keyword evidence="3" id="KW-0964">Secreted</keyword>
<dbReference type="Pfam" id="PF01095">
    <property type="entry name" value="Pectinesterase"/>
    <property type="match status" value="1"/>
</dbReference>
<evidence type="ECO:0000259" key="6">
    <source>
        <dbReference type="SMART" id="SM00856"/>
    </source>
</evidence>
<gene>
    <name evidence="7" type="ORF">POTOM_023343</name>
</gene>
<evidence type="ECO:0000313" key="7">
    <source>
        <dbReference type="EMBL" id="KAG6771948.1"/>
    </source>
</evidence>
<comment type="pathway">
    <text evidence="3">Glycan metabolism; pectin degradation; 2-dehydro-3-deoxy-D-gluconate from pectin: step 1/5.</text>
</comment>
<protein>
    <recommendedName>
        <fullName evidence="3">Pectinesterase</fullName>
        <ecNumber evidence="3">3.1.1.11</ecNumber>
    </recommendedName>
</protein>
<keyword evidence="8" id="KW-1185">Reference proteome</keyword>
<dbReference type="PROSITE" id="PS00503">
    <property type="entry name" value="PECTINESTERASE_2"/>
    <property type="match status" value="1"/>
</dbReference>
<evidence type="ECO:0000256" key="3">
    <source>
        <dbReference type="RuleBase" id="RU000589"/>
    </source>
</evidence>
<comment type="catalytic activity">
    <reaction evidence="3">
        <text>[(1-&gt;4)-alpha-D-galacturonosyl methyl ester](n) + n H2O = [(1-&gt;4)-alpha-D-galacturonosyl](n) + n methanol + n H(+)</text>
        <dbReference type="Rhea" id="RHEA:22380"/>
        <dbReference type="Rhea" id="RHEA-COMP:14570"/>
        <dbReference type="Rhea" id="RHEA-COMP:14573"/>
        <dbReference type="ChEBI" id="CHEBI:15377"/>
        <dbReference type="ChEBI" id="CHEBI:15378"/>
        <dbReference type="ChEBI" id="CHEBI:17790"/>
        <dbReference type="ChEBI" id="CHEBI:140522"/>
        <dbReference type="ChEBI" id="CHEBI:140523"/>
        <dbReference type="EC" id="3.1.1.11"/>
    </reaction>
</comment>
<dbReference type="InterPro" id="IPR018040">
    <property type="entry name" value="Pectinesterase_Tyr_AS"/>
</dbReference>
<dbReference type="NCBIfam" id="TIGR01614">
    <property type="entry name" value="PME_inhib"/>
    <property type="match status" value="1"/>
</dbReference>
<keyword evidence="1 3" id="KW-0378">Hydrolase</keyword>
<organism evidence="7 8">
    <name type="scientific">Populus tomentosa</name>
    <name type="common">Chinese white poplar</name>
    <dbReference type="NCBI Taxonomy" id="118781"/>
    <lineage>
        <taxon>Eukaryota</taxon>
        <taxon>Viridiplantae</taxon>
        <taxon>Streptophyta</taxon>
        <taxon>Embryophyta</taxon>
        <taxon>Tracheophyta</taxon>
        <taxon>Spermatophyta</taxon>
        <taxon>Magnoliopsida</taxon>
        <taxon>eudicotyledons</taxon>
        <taxon>Gunneridae</taxon>
        <taxon>Pentapetalae</taxon>
        <taxon>rosids</taxon>
        <taxon>fabids</taxon>
        <taxon>Malpighiales</taxon>
        <taxon>Salicaceae</taxon>
        <taxon>Saliceae</taxon>
        <taxon>Populus</taxon>
    </lineage>
</organism>
<dbReference type="InterPro" id="IPR033131">
    <property type="entry name" value="Pectinesterase_Asp_AS"/>
</dbReference>
<dbReference type="SMART" id="SM00856">
    <property type="entry name" value="PMEI"/>
    <property type="match status" value="1"/>
</dbReference>
<proteinExistence type="predicted"/>
<dbReference type="EMBL" id="JAAWWB010000011">
    <property type="protein sequence ID" value="KAG6771948.1"/>
    <property type="molecule type" value="Genomic_DNA"/>
</dbReference>
<dbReference type="FunFam" id="2.160.20.10:FF:000092">
    <property type="entry name" value="Putative pectinesterase 57"/>
    <property type="match status" value="1"/>
</dbReference>
<keyword evidence="3" id="KW-0063">Aspartyl esterase</keyword>
<evidence type="ECO:0000256" key="2">
    <source>
        <dbReference type="PROSITE-ProRule" id="PRU10040"/>
    </source>
</evidence>
<evidence type="ECO:0000313" key="8">
    <source>
        <dbReference type="Proteomes" id="UP000886885"/>
    </source>
</evidence>
<keyword evidence="5" id="KW-1133">Transmembrane helix</keyword>
<keyword evidence="5" id="KW-0472">Membrane</keyword>
<dbReference type="GO" id="GO:0030599">
    <property type="term" value="F:pectinesterase activity"/>
    <property type="evidence" value="ECO:0007669"/>
    <property type="project" value="UniProtKB-UniRule"/>
</dbReference>
<feature type="domain" description="Pectinesterase inhibitor" evidence="6">
    <location>
        <begin position="49"/>
        <end position="219"/>
    </location>
</feature>
<dbReference type="InterPro" id="IPR006501">
    <property type="entry name" value="Pectinesterase_inhib_dom"/>
</dbReference>
<evidence type="ECO:0000256" key="4">
    <source>
        <dbReference type="SAM" id="MobiDB-lite"/>
    </source>
</evidence>
<keyword evidence="3" id="KW-0134">Cell wall</keyword>
<dbReference type="OrthoDB" id="2019149at2759"/>
<dbReference type="Pfam" id="PF04043">
    <property type="entry name" value="PMEI"/>
    <property type="match status" value="1"/>
</dbReference>
<dbReference type="Proteomes" id="UP000886885">
    <property type="component" value="Chromosome 6A"/>
</dbReference>
<feature type="transmembrane region" description="Helical" evidence="5">
    <location>
        <begin position="12"/>
        <end position="33"/>
    </location>
</feature>
<accession>A0A8X7ZT78</accession>
<keyword evidence="3" id="KW-0961">Cell wall biogenesis/degradation</keyword>
<comment type="subcellular location">
    <subcellularLocation>
        <location evidence="3">Secreted</location>
        <location evidence="3">Cell wall</location>
    </subcellularLocation>
</comment>
<sequence>MRFHVGRKRLIVIVVSAVVLVTIIIGALVGTSVSTNSKSNGKNPSSQTSEAQSIRAMFNATRYPDSCYSSMSSSLKASSNETNPNPDPKTLFLLSLQVSPIELTKLSSLPQWIMYSNSFKNETSDSLVQSALHACEILFLDAIDQVNESMSSIQVGQGDKTVFLTSKINDIRTRLSTAITDQDTCIAGLQDTAKHLILTDVVRYAMINSTDFTSNSLAIASIIVKMLDDQGIPIHRKLLTVDHDLDMGFPSWVNKIDRRLLQQENPVPNLTVAKDGSGVFRTIRETVDSIPKNSKSRFVIYVKEGIYVENVKIEKQQWNVMMYGDGMNKTIISGSLNNVDGVTTFLSGTFIAEGRGFIAKDMGFKNTAGPQKEQAVALRSSSDQSIFHRCSFDPYQDTLYTHSNRQFYRECQIIGTIDFIFGNAAAIFQNCTIQPRQPMEKQNSTITAQSRTDPNQNTGTVASPSNNVR</sequence>
<name>A0A8X7ZT78_POPTO</name>
<keyword evidence="5" id="KW-0812">Transmembrane</keyword>
<feature type="active site" evidence="2">
    <location>
        <position position="418"/>
    </location>
</feature>
<feature type="region of interest" description="Disordered" evidence="4">
    <location>
        <begin position="438"/>
        <end position="469"/>
    </location>
</feature>
<evidence type="ECO:0000256" key="1">
    <source>
        <dbReference type="ARBA" id="ARBA00022801"/>
    </source>
</evidence>
<dbReference type="CDD" id="cd15798">
    <property type="entry name" value="PMEI-like_3"/>
    <property type="match status" value="1"/>
</dbReference>
<dbReference type="InterPro" id="IPR000070">
    <property type="entry name" value="Pectinesterase_cat"/>
</dbReference>
<dbReference type="PANTHER" id="PTHR31707">
    <property type="entry name" value="PECTINESTERASE"/>
    <property type="match status" value="1"/>
</dbReference>
<dbReference type="EC" id="3.1.1.11" evidence="3"/>
<dbReference type="GO" id="GO:0042545">
    <property type="term" value="P:cell wall modification"/>
    <property type="evidence" value="ECO:0007669"/>
    <property type="project" value="UniProtKB-UniRule"/>
</dbReference>
<evidence type="ECO:0000256" key="5">
    <source>
        <dbReference type="SAM" id="Phobius"/>
    </source>
</evidence>
<comment type="function">
    <text evidence="3">Acts in the modification of cell walls via demethylesterification of cell wall pectin.</text>
</comment>
<dbReference type="GO" id="GO:0045490">
    <property type="term" value="P:pectin catabolic process"/>
    <property type="evidence" value="ECO:0007669"/>
    <property type="project" value="UniProtKB-UniRule"/>
</dbReference>
<comment type="caution">
    <text evidence="7">The sequence shown here is derived from an EMBL/GenBank/DDBJ whole genome shotgun (WGS) entry which is preliminary data.</text>
</comment>
<dbReference type="AlphaFoldDB" id="A0A8X7ZT78"/>
<reference evidence="7" key="1">
    <citation type="journal article" date="2020" name="bioRxiv">
        <title>Hybrid origin of Populus tomentosa Carr. identified through genome sequencing and phylogenomic analysis.</title>
        <authorList>
            <person name="An X."/>
            <person name="Gao K."/>
            <person name="Chen Z."/>
            <person name="Li J."/>
            <person name="Yang X."/>
            <person name="Yang X."/>
            <person name="Zhou J."/>
            <person name="Guo T."/>
            <person name="Zhao T."/>
            <person name="Huang S."/>
            <person name="Miao D."/>
            <person name="Khan W.U."/>
            <person name="Rao P."/>
            <person name="Ye M."/>
            <person name="Lei B."/>
            <person name="Liao W."/>
            <person name="Wang J."/>
            <person name="Ji L."/>
            <person name="Li Y."/>
            <person name="Guo B."/>
            <person name="Mustafa N.S."/>
            <person name="Li S."/>
            <person name="Yun Q."/>
            <person name="Keller S.R."/>
            <person name="Mao J."/>
            <person name="Zhang R."/>
            <person name="Strauss S.H."/>
        </authorList>
    </citation>
    <scope>NUCLEOTIDE SEQUENCE</scope>
    <source>
        <strain evidence="7">GM15</strain>
        <tissue evidence="7">Leaf</tissue>
    </source>
</reference>